<sequence>MLKYPSNNYRNPMPAPLQLHSRTASLHPCYASEYAQDSKLAGNQRCWVSRGRKGNGVCSMFKEAEILTERFCEAK</sequence>
<keyword evidence="2" id="KW-1185">Reference proteome</keyword>
<accession>A0AAV2P6G8</accession>
<gene>
    <name evidence="1" type="ORF">LPLAT_LOCUS13311</name>
</gene>
<organism evidence="1 2">
    <name type="scientific">Lasius platythorax</name>
    <dbReference type="NCBI Taxonomy" id="488582"/>
    <lineage>
        <taxon>Eukaryota</taxon>
        <taxon>Metazoa</taxon>
        <taxon>Ecdysozoa</taxon>
        <taxon>Arthropoda</taxon>
        <taxon>Hexapoda</taxon>
        <taxon>Insecta</taxon>
        <taxon>Pterygota</taxon>
        <taxon>Neoptera</taxon>
        <taxon>Endopterygota</taxon>
        <taxon>Hymenoptera</taxon>
        <taxon>Apocrita</taxon>
        <taxon>Aculeata</taxon>
        <taxon>Formicoidea</taxon>
        <taxon>Formicidae</taxon>
        <taxon>Formicinae</taxon>
        <taxon>Lasius</taxon>
        <taxon>Lasius</taxon>
    </lineage>
</organism>
<name>A0AAV2P6G8_9HYME</name>
<dbReference type="AlphaFoldDB" id="A0AAV2P6G8"/>
<proteinExistence type="predicted"/>
<evidence type="ECO:0000313" key="1">
    <source>
        <dbReference type="EMBL" id="CAL1688193.1"/>
    </source>
</evidence>
<evidence type="ECO:0000313" key="2">
    <source>
        <dbReference type="Proteomes" id="UP001497644"/>
    </source>
</evidence>
<reference evidence="1" key="1">
    <citation type="submission" date="2024-04" db="EMBL/GenBank/DDBJ databases">
        <authorList>
            <consortium name="Molecular Ecology Group"/>
        </authorList>
    </citation>
    <scope>NUCLEOTIDE SEQUENCE</scope>
</reference>
<dbReference type="EMBL" id="OZ034831">
    <property type="protein sequence ID" value="CAL1688193.1"/>
    <property type="molecule type" value="Genomic_DNA"/>
</dbReference>
<dbReference type="Proteomes" id="UP001497644">
    <property type="component" value="Chromosome 8"/>
</dbReference>
<protein>
    <submittedName>
        <fullName evidence="1">Uncharacterized protein</fullName>
    </submittedName>
</protein>